<dbReference type="InterPro" id="IPR005829">
    <property type="entry name" value="Sugar_transporter_CS"/>
</dbReference>
<feature type="transmembrane region" description="Helical" evidence="8">
    <location>
        <begin position="251"/>
        <end position="273"/>
    </location>
</feature>
<evidence type="ECO:0000256" key="6">
    <source>
        <dbReference type="ARBA" id="ARBA00023136"/>
    </source>
</evidence>
<dbReference type="Pfam" id="PF07690">
    <property type="entry name" value="MFS_1"/>
    <property type="match status" value="1"/>
</dbReference>
<feature type="transmembrane region" description="Helical" evidence="8">
    <location>
        <begin position="374"/>
        <end position="394"/>
    </location>
</feature>
<dbReference type="Proteomes" id="UP000214666">
    <property type="component" value="Chromosome"/>
</dbReference>
<dbReference type="KEGG" id="pkb:B4V02_15800"/>
<sequence length="436" mass="46715">MQQNKGILLALGSIPLMMTLGNSMLIPVLPEIGRKLHVNSLRISMLITVYAVVAILLIPIAGYLSDRYGRKAVIVPSLVLTVIGGGISAAGAWLPQDMAAYWTIIGGRLLQGAGAAGAFPIVIPLVGDLYEDENEASKNLGVVETYNTFGKVLSPILGAALGAVLWFLPLAVIPVLCLISLILVLWLIHVPKRKNQPTTFREFAGKVKQVLAEKGRWLYAIFAMGGICMFVIFGVLFYLSDILESRYHLHGVWKGFVLAIPLISLCLCSYLGGKIIGKHKKRMKWIGLSGLAILTISFGILGFFENIYVVIGLFTLGGGGIGLALPCLDALITKGIEKEERGTITALYSSMRFVGVSLGPPVVSLLQGRSGHGLLFGVMAGVGGVAALLMLFAVKPEQDETADDASVNRMKTTEGSTGVMRDKPLSSKLRRKTPAK</sequence>
<dbReference type="GO" id="GO:0022857">
    <property type="term" value="F:transmembrane transporter activity"/>
    <property type="evidence" value="ECO:0007669"/>
    <property type="project" value="InterPro"/>
</dbReference>
<dbReference type="InterPro" id="IPR011701">
    <property type="entry name" value="MFS"/>
</dbReference>
<dbReference type="SUPFAM" id="SSF103473">
    <property type="entry name" value="MFS general substrate transporter"/>
    <property type="match status" value="1"/>
</dbReference>
<feature type="transmembrane region" description="Helical" evidence="8">
    <location>
        <begin position="163"/>
        <end position="188"/>
    </location>
</feature>
<keyword evidence="2" id="KW-0813">Transport</keyword>
<evidence type="ECO:0000256" key="1">
    <source>
        <dbReference type="ARBA" id="ARBA00004651"/>
    </source>
</evidence>
<dbReference type="InterPro" id="IPR050189">
    <property type="entry name" value="MFS_Efflux_Transporters"/>
</dbReference>
<evidence type="ECO:0000256" key="7">
    <source>
        <dbReference type="SAM" id="MobiDB-lite"/>
    </source>
</evidence>
<feature type="transmembrane region" description="Helical" evidence="8">
    <location>
        <begin position="217"/>
        <end position="239"/>
    </location>
</feature>
<dbReference type="AlphaFoldDB" id="A0A222WQB8"/>
<evidence type="ECO:0000256" key="5">
    <source>
        <dbReference type="ARBA" id="ARBA00022989"/>
    </source>
</evidence>
<dbReference type="InterPro" id="IPR036259">
    <property type="entry name" value="MFS_trans_sf"/>
</dbReference>
<evidence type="ECO:0000256" key="2">
    <source>
        <dbReference type="ARBA" id="ARBA00022448"/>
    </source>
</evidence>
<organism evidence="10 11">
    <name type="scientific">Paenibacillus kribbensis</name>
    <dbReference type="NCBI Taxonomy" id="172713"/>
    <lineage>
        <taxon>Bacteria</taxon>
        <taxon>Bacillati</taxon>
        <taxon>Bacillota</taxon>
        <taxon>Bacilli</taxon>
        <taxon>Bacillales</taxon>
        <taxon>Paenibacillaceae</taxon>
        <taxon>Paenibacillus</taxon>
    </lineage>
</organism>
<dbReference type="GO" id="GO:0005886">
    <property type="term" value="C:plasma membrane"/>
    <property type="evidence" value="ECO:0007669"/>
    <property type="project" value="UniProtKB-SubCell"/>
</dbReference>
<keyword evidence="3" id="KW-1003">Cell membrane</keyword>
<keyword evidence="6 8" id="KW-0472">Membrane</keyword>
<feature type="transmembrane region" description="Helical" evidence="8">
    <location>
        <begin position="7"/>
        <end position="29"/>
    </location>
</feature>
<dbReference type="PANTHER" id="PTHR43124">
    <property type="entry name" value="PURINE EFFLUX PUMP PBUE"/>
    <property type="match status" value="1"/>
</dbReference>
<feature type="transmembrane region" description="Helical" evidence="8">
    <location>
        <begin position="73"/>
        <end position="94"/>
    </location>
</feature>
<dbReference type="PANTHER" id="PTHR43124:SF3">
    <property type="entry name" value="CHLORAMPHENICOL EFFLUX PUMP RV0191"/>
    <property type="match status" value="1"/>
</dbReference>
<dbReference type="InterPro" id="IPR020846">
    <property type="entry name" value="MFS_dom"/>
</dbReference>
<feature type="region of interest" description="Disordered" evidence="7">
    <location>
        <begin position="400"/>
        <end position="436"/>
    </location>
</feature>
<protein>
    <submittedName>
        <fullName evidence="10">MFS transporter</fullName>
    </submittedName>
</protein>
<accession>A0A222WQB8</accession>
<evidence type="ECO:0000313" key="11">
    <source>
        <dbReference type="Proteomes" id="UP000214666"/>
    </source>
</evidence>
<evidence type="ECO:0000256" key="3">
    <source>
        <dbReference type="ARBA" id="ARBA00022475"/>
    </source>
</evidence>
<feature type="transmembrane region" description="Helical" evidence="8">
    <location>
        <begin position="310"/>
        <end position="332"/>
    </location>
</feature>
<dbReference type="CDD" id="cd17474">
    <property type="entry name" value="MFS_YfmO_like"/>
    <property type="match status" value="1"/>
</dbReference>
<keyword evidence="5 8" id="KW-1133">Transmembrane helix</keyword>
<feature type="transmembrane region" description="Helical" evidence="8">
    <location>
        <begin position="344"/>
        <end position="362"/>
    </location>
</feature>
<keyword evidence="4 8" id="KW-0812">Transmembrane</keyword>
<proteinExistence type="predicted"/>
<evidence type="ECO:0000256" key="8">
    <source>
        <dbReference type="SAM" id="Phobius"/>
    </source>
</evidence>
<evidence type="ECO:0000313" key="10">
    <source>
        <dbReference type="EMBL" id="ASR48054.1"/>
    </source>
</evidence>
<keyword evidence="11" id="KW-1185">Reference proteome</keyword>
<dbReference type="EMBL" id="CP020028">
    <property type="protein sequence ID" value="ASR48054.1"/>
    <property type="molecule type" value="Genomic_DNA"/>
</dbReference>
<gene>
    <name evidence="10" type="ORF">B4V02_15800</name>
</gene>
<dbReference type="Gene3D" id="1.20.1250.20">
    <property type="entry name" value="MFS general substrate transporter like domains"/>
    <property type="match status" value="1"/>
</dbReference>
<evidence type="ECO:0000256" key="4">
    <source>
        <dbReference type="ARBA" id="ARBA00022692"/>
    </source>
</evidence>
<dbReference type="RefSeq" id="WP_094155515.1">
    <property type="nucleotide sequence ID" value="NZ_CP020028.1"/>
</dbReference>
<comment type="subcellular location">
    <subcellularLocation>
        <location evidence="1">Cell membrane</location>
        <topology evidence="1">Multi-pass membrane protein</topology>
    </subcellularLocation>
</comment>
<dbReference type="PROSITE" id="PS00216">
    <property type="entry name" value="SUGAR_TRANSPORT_1"/>
    <property type="match status" value="1"/>
</dbReference>
<dbReference type="PROSITE" id="PS50850">
    <property type="entry name" value="MFS"/>
    <property type="match status" value="1"/>
</dbReference>
<feature type="domain" description="Major facilitator superfamily (MFS) profile" evidence="9">
    <location>
        <begin position="7"/>
        <end position="398"/>
    </location>
</feature>
<evidence type="ECO:0000259" key="9">
    <source>
        <dbReference type="PROSITE" id="PS50850"/>
    </source>
</evidence>
<dbReference type="OrthoDB" id="2986280at2"/>
<name>A0A222WQB8_9BACL</name>
<feature type="transmembrane region" description="Helical" evidence="8">
    <location>
        <begin position="285"/>
        <end position="304"/>
    </location>
</feature>
<feature type="transmembrane region" description="Helical" evidence="8">
    <location>
        <begin position="41"/>
        <end position="61"/>
    </location>
</feature>
<reference evidence="10 11" key="1">
    <citation type="submission" date="2017-03" db="EMBL/GenBank/DDBJ databases">
        <title>Complete genome sequence of Paenibacillus Kribbensis producing bioflocculants.</title>
        <authorList>
            <person name="Lee H.-G."/>
            <person name="Oh H.-M."/>
        </authorList>
    </citation>
    <scope>NUCLEOTIDE SEQUENCE [LARGE SCALE GENOMIC DNA]</scope>
    <source>
        <strain evidence="10 11">AM49</strain>
    </source>
</reference>
<dbReference type="STRING" id="172713.GCA_001705305_01920"/>